<proteinExistence type="predicted"/>
<protein>
    <submittedName>
        <fullName evidence="1">Uncharacterized protein</fullName>
    </submittedName>
</protein>
<dbReference type="Proteomes" id="UP000051326">
    <property type="component" value="Unassembled WGS sequence"/>
</dbReference>
<name>A0A0N7M5A3_9RHOB</name>
<sequence length="151" mass="17140">MTTKIIYGPRAAELRNPQAEQKLISFVLDLGGTDMMRCDAIVYLVQSWCDQGGEIATACGQVLDTERAEYTGEARLYNVEGRLVVLERNKDPNKNVYLACIDDCFGASPRRCINHMRARRGQVSTRRVCVGHLPRYFWISVAMQIFDLNFS</sequence>
<evidence type="ECO:0000313" key="2">
    <source>
        <dbReference type="Proteomes" id="UP000051326"/>
    </source>
</evidence>
<dbReference type="STRING" id="1396826.PHA8399_04023"/>
<accession>A0A0N7M5A3</accession>
<dbReference type="RefSeq" id="WP_145977094.1">
    <property type="nucleotide sequence ID" value="NZ_CYSR01000037.1"/>
</dbReference>
<gene>
    <name evidence="1" type="ORF">PHA8399_04023</name>
</gene>
<reference evidence="1 2" key="1">
    <citation type="submission" date="2015-09" db="EMBL/GenBank/DDBJ databases">
        <authorList>
            <consortium name="Swine Surveillance"/>
        </authorList>
    </citation>
    <scope>NUCLEOTIDE SEQUENCE [LARGE SCALE GENOMIC DNA]</scope>
    <source>
        <strain evidence="1 2">CECT 8399</strain>
    </source>
</reference>
<dbReference type="EMBL" id="CYSR01000037">
    <property type="protein sequence ID" value="CUI01874.1"/>
    <property type="molecule type" value="Genomic_DNA"/>
</dbReference>
<organism evidence="1 2">
    <name type="scientific">Leisingera aquaemixtae</name>
    <dbReference type="NCBI Taxonomy" id="1396826"/>
    <lineage>
        <taxon>Bacteria</taxon>
        <taxon>Pseudomonadati</taxon>
        <taxon>Pseudomonadota</taxon>
        <taxon>Alphaproteobacteria</taxon>
        <taxon>Rhodobacterales</taxon>
        <taxon>Roseobacteraceae</taxon>
        <taxon>Leisingera</taxon>
    </lineage>
</organism>
<dbReference type="AlphaFoldDB" id="A0A0N7M5A3"/>
<evidence type="ECO:0000313" key="1">
    <source>
        <dbReference type="EMBL" id="CUI01874.1"/>
    </source>
</evidence>